<evidence type="ECO:0000313" key="2">
    <source>
        <dbReference type="EMBL" id="PPQ79425.1"/>
    </source>
</evidence>
<reference evidence="2 3" key="1">
    <citation type="journal article" date="2018" name="Evol. Lett.">
        <title>Horizontal gene cluster transfer increased hallucinogenic mushroom diversity.</title>
        <authorList>
            <person name="Reynolds H.T."/>
            <person name="Vijayakumar V."/>
            <person name="Gluck-Thaler E."/>
            <person name="Korotkin H.B."/>
            <person name="Matheny P.B."/>
            <person name="Slot J.C."/>
        </authorList>
    </citation>
    <scope>NUCLEOTIDE SEQUENCE [LARGE SCALE GENOMIC DNA]</scope>
    <source>
        <strain evidence="2 3">2631</strain>
    </source>
</reference>
<feature type="compositionally biased region" description="Polar residues" evidence="1">
    <location>
        <begin position="1"/>
        <end position="11"/>
    </location>
</feature>
<feature type="region of interest" description="Disordered" evidence="1">
    <location>
        <begin position="1"/>
        <end position="26"/>
    </location>
</feature>
<evidence type="ECO:0000313" key="3">
    <source>
        <dbReference type="Proteomes" id="UP000283269"/>
    </source>
</evidence>
<dbReference type="PANTHER" id="PTHR34213">
    <property type="entry name" value="NUCLEAR TRANSPORT FACTOR 2 (NTF2) FAMILY PROTEIN"/>
    <property type="match status" value="1"/>
</dbReference>
<accession>A0A409WLM4</accession>
<protein>
    <submittedName>
        <fullName evidence="2">Uncharacterized protein</fullName>
    </submittedName>
</protein>
<dbReference type="AlphaFoldDB" id="A0A409WLM4"/>
<keyword evidence="3" id="KW-1185">Reference proteome</keyword>
<dbReference type="Proteomes" id="UP000283269">
    <property type="component" value="Unassembled WGS sequence"/>
</dbReference>
<proteinExistence type="predicted"/>
<dbReference type="STRING" id="93625.A0A409WLM4"/>
<sequence length="180" mass="19961">MSSKVDSSLNSAGLKPEQSRSLGERKIQQHEGPIITAIKETTFNIYAREAVFHDPVGIAKGIDSVRSQFMGLAKIFSRADIPKFRILENPSNLPRNTILIDQDVAYFRDAKSSSPTKVVNSLLTLKLDDANKVISHNEEWNHQKTTTSEDGFLGMINEQRKKLTAGLTDLFADGGDKSKN</sequence>
<dbReference type="InParanoid" id="A0A409WLM4"/>
<gene>
    <name evidence="2" type="ORF">CVT25_002695</name>
</gene>
<dbReference type="PANTHER" id="PTHR34213:SF2">
    <property type="entry name" value="NUCLEAR TRANSPORT FACTOR 2 (NTF2) FAMILY PROTEIN"/>
    <property type="match status" value="1"/>
</dbReference>
<evidence type="ECO:0000256" key="1">
    <source>
        <dbReference type="SAM" id="MobiDB-lite"/>
    </source>
</evidence>
<dbReference type="OrthoDB" id="2400485at2759"/>
<comment type="caution">
    <text evidence="2">The sequence shown here is derived from an EMBL/GenBank/DDBJ whole genome shotgun (WGS) entry which is preliminary data.</text>
</comment>
<organism evidence="2 3">
    <name type="scientific">Psilocybe cyanescens</name>
    <dbReference type="NCBI Taxonomy" id="93625"/>
    <lineage>
        <taxon>Eukaryota</taxon>
        <taxon>Fungi</taxon>
        <taxon>Dikarya</taxon>
        <taxon>Basidiomycota</taxon>
        <taxon>Agaricomycotina</taxon>
        <taxon>Agaricomycetes</taxon>
        <taxon>Agaricomycetidae</taxon>
        <taxon>Agaricales</taxon>
        <taxon>Agaricineae</taxon>
        <taxon>Strophariaceae</taxon>
        <taxon>Psilocybe</taxon>
    </lineage>
</organism>
<dbReference type="EMBL" id="NHYD01003376">
    <property type="protein sequence ID" value="PPQ79425.1"/>
    <property type="molecule type" value="Genomic_DNA"/>
</dbReference>
<name>A0A409WLM4_PSICY</name>